<dbReference type="Proteomes" id="UP000823388">
    <property type="component" value="Chromosome 8K"/>
</dbReference>
<evidence type="ECO:0000313" key="2">
    <source>
        <dbReference type="EMBL" id="KAG2561926.1"/>
    </source>
</evidence>
<reference evidence="2" key="1">
    <citation type="submission" date="2020-05" db="EMBL/GenBank/DDBJ databases">
        <title>WGS assembly of Panicum virgatum.</title>
        <authorList>
            <person name="Lovell J.T."/>
            <person name="Jenkins J."/>
            <person name="Shu S."/>
            <person name="Juenger T.E."/>
            <person name="Schmutz J."/>
        </authorList>
    </citation>
    <scope>NUCLEOTIDE SEQUENCE</scope>
    <source>
        <strain evidence="2">AP13</strain>
    </source>
</reference>
<comment type="caution">
    <text evidence="2">The sequence shown here is derived from an EMBL/GenBank/DDBJ whole genome shotgun (WGS) entry which is preliminary data.</text>
</comment>
<dbReference type="AlphaFoldDB" id="A0A8T0PSJ4"/>
<evidence type="ECO:0000313" key="4">
    <source>
        <dbReference type="Proteomes" id="UP000823388"/>
    </source>
</evidence>
<evidence type="ECO:0000313" key="3">
    <source>
        <dbReference type="EMBL" id="KAG2561927.1"/>
    </source>
</evidence>
<feature type="region of interest" description="Disordered" evidence="1">
    <location>
        <begin position="1"/>
        <end position="35"/>
    </location>
</feature>
<feature type="region of interest" description="Disordered" evidence="1">
    <location>
        <begin position="110"/>
        <end position="135"/>
    </location>
</feature>
<gene>
    <name evidence="2" type="ORF">PVAP13_8KG210501</name>
    <name evidence="3" type="ORF">PVAP13_8KG210502</name>
</gene>
<proteinExistence type="predicted"/>
<sequence length="135" mass="14839">MGARRWRTTTAGWPRASPAPRPLRPRGRLGAGGRELWDERPGWRRQAPWWSTARDGRRRHGRKLGPPVARKRIRCHAATPARRCRGQGRGWAAADGGWGRAATDIDGEVWESQGGDGDQRGGSAVGGVAFGLEQR</sequence>
<name>A0A8T0PSJ4_PANVG</name>
<keyword evidence="4" id="KW-1185">Reference proteome</keyword>
<organism evidence="2 4">
    <name type="scientific">Panicum virgatum</name>
    <name type="common">Blackwell switchgrass</name>
    <dbReference type="NCBI Taxonomy" id="38727"/>
    <lineage>
        <taxon>Eukaryota</taxon>
        <taxon>Viridiplantae</taxon>
        <taxon>Streptophyta</taxon>
        <taxon>Embryophyta</taxon>
        <taxon>Tracheophyta</taxon>
        <taxon>Spermatophyta</taxon>
        <taxon>Magnoliopsida</taxon>
        <taxon>Liliopsida</taxon>
        <taxon>Poales</taxon>
        <taxon>Poaceae</taxon>
        <taxon>PACMAD clade</taxon>
        <taxon>Panicoideae</taxon>
        <taxon>Panicodae</taxon>
        <taxon>Paniceae</taxon>
        <taxon>Panicinae</taxon>
        <taxon>Panicum</taxon>
        <taxon>Panicum sect. Hiantes</taxon>
    </lineage>
</organism>
<dbReference type="EMBL" id="CM029051">
    <property type="protein sequence ID" value="KAG2561926.1"/>
    <property type="molecule type" value="Genomic_DNA"/>
</dbReference>
<accession>A0A8T0PSJ4</accession>
<dbReference type="EMBL" id="CM029051">
    <property type="protein sequence ID" value="KAG2561927.1"/>
    <property type="molecule type" value="Genomic_DNA"/>
</dbReference>
<protein>
    <submittedName>
        <fullName evidence="2">Uncharacterized protein</fullName>
    </submittedName>
</protein>
<evidence type="ECO:0000256" key="1">
    <source>
        <dbReference type="SAM" id="MobiDB-lite"/>
    </source>
</evidence>